<evidence type="ECO:0000256" key="1">
    <source>
        <dbReference type="SAM" id="MobiDB-lite"/>
    </source>
</evidence>
<dbReference type="GO" id="GO:0005634">
    <property type="term" value="C:nucleus"/>
    <property type="evidence" value="ECO:0007669"/>
    <property type="project" value="TreeGrafter"/>
</dbReference>
<feature type="compositionally biased region" description="Low complexity" evidence="1">
    <location>
        <begin position="363"/>
        <end position="375"/>
    </location>
</feature>
<comment type="caution">
    <text evidence="2">The sequence shown here is derived from an EMBL/GenBank/DDBJ whole genome shotgun (WGS) entry which is preliminary data.</text>
</comment>
<dbReference type="STRING" id="101127.A0A1X2GUA6"/>
<feature type="region of interest" description="Disordered" evidence="1">
    <location>
        <begin position="275"/>
        <end position="317"/>
    </location>
</feature>
<dbReference type="EMBL" id="MCGT01000003">
    <property type="protein sequence ID" value="ORX61580.1"/>
    <property type="molecule type" value="Genomic_DNA"/>
</dbReference>
<reference evidence="2 3" key="1">
    <citation type="submission" date="2016-07" db="EMBL/GenBank/DDBJ databases">
        <title>Pervasive Adenine N6-methylation of Active Genes in Fungi.</title>
        <authorList>
            <consortium name="DOE Joint Genome Institute"/>
            <person name="Mondo S.J."/>
            <person name="Dannebaum R.O."/>
            <person name="Kuo R.C."/>
            <person name="Labutti K."/>
            <person name="Haridas S."/>
            <person name="Kuo A."/>
            <person name="Salamov A."/>
            <person name="Ahrendt S.R."/>
            <person name="Lipzen A."/>
            <person name="Sullivan W."/>
            <person name="Andreopoulos W.B."/>
            <person name="Clum A."/>
            <person name="Lindquist E."/>
            <person name="Daum C."/>
            <person name="Ramamoorthy G.K."/>
            <person name="Gryganskyi A."/>
            <person name="Culley D."/>
            <person name="Magnuson J.K."/>
            <person name="James T.Y."/>
            <person name="O'Malley M.A."/>
            <person name="Stajich J.E."/>
            <person name="Spatafora J.W."/>
            <person name="Visel A."/>
            <person name="Grigoriev I.V."/>
        </authorList>
    </citation>
    <scope>NUCLEOTIDE SEQUENCE [LARGE SCALE GENOMIC DNA]</scope>
    <source>
        <strain evidence="2 3">NRRL 3301</strain>
    </source>
</reference>
<dbReference type="InterPro" id="IPR013922">
    <property type="entry name" value="Cyclin_PHO80-like"/>
</dbReference>
<feature type="compositionally biased region" description="Low complexity" evidence="1">
    <location>
        <begin position="285"/>
        <end position="300"/>
    </location>
</feature>
<feature type="compositionally biased region" description="Pro residues" evidence="1">
    <location>
        <begin position="275"/>
        <end position="284"/>
    </location>
</feature>
<accession>A0A1X2GUA6</accession>
<dbReference type="GO" id="GO:0019901">
    <property type="term" value="F:protein kinase binding"/>
    <property type="evidence" value="ECO:0007669"/>
    <property type="project" value="InterPro"/>
</dbReference>
<feature type="compositionally biased region" description="Pro residues" evidence="1">
    <location>
        <begin position="305"/>
        <end position="317"/>
    </location>
</feature>
<dbReference type="Gene3D" id="1.10.472.10">
    <property type="entry name" value="Cyclin-like"/>
    <property type="match status" value="1"/>
</dbReference>
<organism evidence="2 3">
    <name type="scientific">Hesseltinella vesiculosa</name>
    <dbReference type="NCBI Taxonomy" id="101127"/>
    <lineage>
        <taxon>Eukaryota</taxon>
        <taxon>Fungi</taxon>
        <taxon>Fungi incertae sedis</taxon>
        <taxon>Mucoromycota</taxon>
        <taxon>Mucoromycotina</taxon>
        <taxon>Mucoromycetes</taxon>
        <taxon>Mucorales</taxon>
        <taxon>Cunninghamellaceae</taxon>
        <taxon>Hesseltinella</taxon>
    </lineage>
</organism>
<dbReference type="AlphaFoldDB" id="A0A1X2GUA6"/>
<dbReference type="OrthoDB" id="286814at2759"/>
<feature type="region of interest" description="Disordered" evidence="1">
    <location>
        <begin position="363"/>
        <end position="393"/>
    </location>
</feature>
<dbReference type="PANTHER" id="PTHR15615">
    <property type="match status" value="1"/>
</dbReference>
<protein>
    <recommendedName>
        <fullName evidence="4">Cyclin-domain-containing protein</fullName>
    </recommendedName>
</protein>
<dbReference type="GO" id="GO:0016538">
    <property type="term" value="F:cyclin-dependent protein serine/threonine kinase regulator activity"/>
    <property type="evidence" value="ECO:0007669"/>
    <property type="project" value="TreeGrafter"/>
</dbReference>
<evidence type="ECO:0000313" key="3">
    <source>
        <dbReference type="Proteomes" id="UP000242146"/>
    </source>
</evidence>
<dbReference type="Proteomes" id="UP000242146">
    <property type="component" value="Unassembled WGS sequence"/>
</dbReference>
<gene>
    <name evidence="2" type="ORF">DM01DRAFT_1332181</name>
</gene>
<dbReference type="Pfam" id="PF08613">
    <property type="entry name" value="Cyclin"/>
    <property type="match status" value="1"/>
</dbReference>
<proteinExistence type="predicted"/>
<sequence length="414" mass="46202">MTSFVPTQYYGHSYYTNHSHTPLTPLTPVTQTLSHVRCDSTLEPEMAALKSMLSNHRSLPYAGRRSSHSKGNSLNNRLAYVEALVDTNALVIETMWYGGQSTSTNASTTPAVVPLRTFIQEVLKRSRTTYSTLQTALFYLFRSQPAIMAHLGHHQPSWHDNTRKRQPIGQDQWEYAYISCGRRMFLASLVIASKFVQDKTYRNSAWAKIAGLPIAEINAAERIFLELIDYRLFISQSTFEQWHQLLHLHVEAKTQQTPPLYMAYDLPSPLSSPPMLLPSTPPPCSSSSSTSSIVSPPLTSHYHHPPPSLPPPLPMPPSLLSYSQPNVAAAVAAAGHRKRKYSLVDSPASPLSTPLPVLTLSLPSSSHSSPLQTPTQISPIRSQLGKPHSPKKRKFEGYCFVNQPARSWKQRHPH</sequence>
<keyword evidence="3" id="KW-1185">Reference proteome</keyword>
<dbReference type="GO" id="GO:0000307">
    <property type="term" value="C:cyclin-dependent protein kinase holoenzyme complex"/>
    <property type="evidence" value="ECO:0007669"/>
    <property type="project" value="TreeGrafter"/>
</dbReference>
<dbReference type="CDD" id="cd20557">
    <property type="entry name" value="CYCLIN_ScPCL1-like"/>
    <property type="match status" value="1"/>
</dbReference>
<evidence type="ECO:0008006" key="4">
    <source>
        <dbReference type="Google" id="ProtNLM"/>
    </source>
</evidence>
<name>A0A1X2GUA6_9FUNG</name>
<dbReference type="PANTHER" id="PTHR15615:SF36">
    <property type="entry name" value="PHO85 CYCLIN-5"/>
    <property type="match status" value="1"/>
</dbReference>
<evidence type="ECO:0000313" key="2">
    <source>
        <dbReference type="EMBL" id="ORX61580.1"/>
    </source>
</evidence>